<dbReference type="EMBL" id="JADGJQ010000086">
    <property type="protein sequence ID" value="KAJ3171370.1"/>
    <property type="molecule type" value="Genomic_DNA"/>
</dbReference>
<feature type="compositionally biased region" description="Low complexity" evidence="1">
    <location>
        <begin position="642"/>
        <end position="664"/>
    </location>
</feature>
<evidence type="ECO:0000313" key="2">
    <source>
        <dbReference type="EMBL" id="KAJ3171370.1"/>
    </source>
</evidence>
<gene>
    <name evidence="2" type="ORF">HDU87_008327</name>
</gene>
<feature type="region of interest" description="Disordered" evidence="1">
    <location>
        <begin position="302"/>
        <end position="606"/>
    </location>
</feature>
<feature type="compositionally biased region" description="Polar residues" evidence="1">
    <location>
        <begin position="149"/>
        <end position="163"/>
    </location>
</feature>
<protein>
    <recommendedName>
        <fullName evidence="4">ARID domain-containing protein</fullName>
    </recommendedName>
</protein>
<feature type="region of interest" description="Disordered" evidence="1">
    <location>
        <begin position="915"/>
        <end position="966"/>
    </location>
</feature>
<feature type="compositionally biased region" description="Gly residues" evidence="1">
    <location>
        <begin position="916"/>
        <end position="933"/>
    </location>
</feature>
<evidence type="ECO:0000256" key="1">
    <source>
        <dbReference type="SAM" id="MobiDB-lite"/>
    </source>
</evidence>
<feature type="region of interest" description="Disordered" evidence="1">
    <location>
        <begin position="1"/>
        <end position="82"/>
    </location>
</feature>
<dbReference type="GO" id="GO:0003688">
    <property type="term" value="F:DNA replication origin binding"/>
    <property type="evidence" value="ECO:0007669"/>
    <property type="project" value="TreeGrafter"/>
</dbReference>
<dbReference type="InterPro" id="IPR018562">
    <property type="entry name" value="ARS-binding_2"/>
</dbReference>
<feature type="compositionally biased region" description="Low complexity" evidence="1">
    <location>
        <begin position="934"/>
        <end position="952"/>
    </location>
</feature>
<evidence type="ECO:0000313" key="3">
    <source>
        <dbReference type="Proteomes" id="UP001212152"/>
    </source>
</evidence>
<keyword evidence="3" id="KW-1185">Reference proteome</keyword>
<sequence length="966" mass="100246">MDQTDHTTTTTTTTTATAMSSAQFEPVSGSESGGATPDVAAPRAAPSGAEGDKDPVRNDDEREQSTSIPPPPLTTADDRPAASPAVTMMDVDAENTSIAETSMENGGGVAGEDDDESGVGDVAAAGTHVALKDDPMDEDLPIGGGGESRGSSMPPSGDTASLPQRQFHPIDVSRDTFAAVYGNFLKLFHFQNPAARHCRLAEHLAKFDTPPKNQKRTFDTYDFFEVVKEIGGVEKIKSWSEVARRLGFDPRGTNIAARVKDWMVYHHIGAYFDFLLGISNEFFAQARGELDESDILSAITGAGKRQDQEGSVQDDQSQQGVQLLPAKRRAKKSLEPLPSSRRRTGTVGSAASSVQGDSGSARWRPTGTGSDLEDYGTPNSSRERGARGSGSGTGGRSKTKLSSSRKSRKRSRSGSLSSAGTASSRSRSSSRSGGNRGRRAMAEQHSYRGEHPLQHQQQPMHPQQQHSRGGDPALDHNMRQRGPPIYGQNGGVLPSPDYHLPPPHQQQQHPGAHQRSMNEGYNHPHSHHHPHHHPHHHHPSPQPHPAGDASQQQQHPLHYRGYPSYPLEHPAAPYASPVDHARMLPSSGGGGNTPYNANNNNNHHQYHQPQPLALRQWAAGGYTPTGGSTPASGVGGDILRRATPTTPAPAALQLPPSAASSVRGVSPSGAAAAAAAAGGITVKTHPDDQQAGGGGGGGGGGNSTPSGMASSSSALQLSPALPPAAPPSSQRSSRPASRAASPYPLVMLSAPPAAASTTHDAAGEPTTTTTTTTAAAAAAAAADPAIATTTTHNPPPSSGGGGGGGDHSANATNANANANANEHPLTTHLSHLTHLLSTQPSVHHLQRDNADLRARCFAAEERAARADARCMELAELLRSSNEMVRVMREELGDARVGLDRAARVREVVRGLLEDLPGGGGGGNGGGDIGGGPGVHAPHPAAVAPGGPVGTTASRGGHAAGMHLGPR</sequence>
<dbReference type="InterPro" id="IPR036431">
    <property type="entry name" value="ARID_dom_sf"/>
</dbReference>
<feature type="compositionally biased region" description="Low complexity" evidence="1">
    <location>
        <begin position="454"/>
        <end position="466"/>
    </location>
</feature>
<feature type="compositionally biased region" description="Low complexity" evidence="1">
    <location>
        <begin position="727"/>
        <end position="740"/>
    </location>
</feature>
<feature type="region of interest" description="Disordered" evidence="1">
    <location>
        <begin position="127"/>
        <end position="163"/>
    </location>
</feature>
<dbReference type="AlphaFoldDB" id="A0AAD5XJU6"/>
<feature type="compositionally biased region" description="Basic residues" evidence="1">
    <location>
        <begin position="524"/>
        <end position="539"/>
    </location>
</feature>
<feature type="compositionally biased region" description="Gly residues" evidence="1">
    <location>
        <begin position="691"/>
        <end position="702"/>
    </location>
</feature>
<feature type="compositionally biased region" description="Low complexity" evidence="1">
    <location>
        <begin position="413"/>
        <end position="433"/>
    </location>
</feature>
<feature type="compositionally biased region" description="Basic residues" evidence="1">
    <location>
        <begin position="397"/>
        <end position="412"/>
    </location>
</feature>
<dbReference type="Proteomes" id="UP001212152">
    <property type="component" value="Unassembled WGS sequence"/>
</dbReference>
<feature type="region of interest" description="Disordered" evidence="1">
    <location>
        <begin position="752"/>
        <end position="814"/>
    </location>
</feature>
<feature type="compositionally biased region" description="Low complexity" evidence="1">
    <location>
        <begin position="7"/>
        <end position="18"/>
    </location>
</feature>
<comment type="caution">
    <text evidence="2">The sequence shown here is derived from an EMBL/GenBank/DDBJ whole genome shotgun (WGS) entry which is preliminary data.</text>
</comment>
<reference evidence="2" key="1">
    <citation type="submission" date="2020-05" db="EMBL/GenBank/DDBJ databases">
        <title>Phylogenomic resolution of chytrid fungi.</title>
        <authorList>
            <person name="Stajich J.E."/>
            <person name="Amses K."/>
            <person name="Simmons R."/>
            <person name="Seto K."/>
            <person name="Myers J."/>
            <person name="Bonds A."/>
            <person name="Quandt C.A."/>
            <person name="Barry K."/>
            <person name="Liu P."/>
            <person name="Grigoriev I."/>
            <person name="Longcore J.E."/>
            <person name="James T.Y."/>
        </authorList>
    </citation>
    <scope>NUCLEOTIDE SEQUENCE</scope>
    <source>
        <strain evidence="2">JEL0379</strain>
    </source>
</reference>
<name>A0AAD5XJU6_9FUNG</name>
<feature type="compositionally biased region" description="Low complexity" evidence="1">
    <location>
        <begin position="757"/>
        <end position="791"/>
    </location>
</feature>
<feature type="region of interest" description="Disordered" evidence="1">
    <location>
        <begin position="683"/>
        <end position="740"/>
    </location>
</feature>
<dbReference type="Gene3D" id="1.10.150.60">
    <property type="entry name" value="ARID DNA-binding domain"/>
    <property type="match status" value="1"/>
</dbReference>
<evidence type="ECO:0008006" key="4">
    <source>
        <dbReference type="Google" id="ProtNLM"/>
    </source>
</evidence>
<dbReference type="SUPFAM" id="SSF46774">
    <property type="entry name" value="ARID-like"/>
    <property type="match status" value="1"/>
</dbReference>
<accession>A0AAD5XJU6</accession>
<feature type="compositionally biased region" description="Basic and acidic residues" evidence="1">
    <location>
        <begin position="440"/>
        <end position="453"/>
    </location>
</feature>
<feature type="compositionally biased region" description="Basic and acidic residues" evidence="1">
    <location>
        <begin position="50"/>
        <end position="64"/>
    </location>
</feature>
<proteinExistence type="predicted"/>
<feature type="region of interest" description="Disordered" evidence="1">
    <location>
        <begin position="619"/>
        <end position="664"/>
    </location>
</feature>
<feature type="compositionally biased region" description="Low complexity" evidence="1">
    <location>
        <begin position="593"/>
        <end position="606"/>
    </location>
</feature>
<dbReference type="PANTHER" id="PTHR42048">
    <property type="entry name" value="ARS-BINDING PROTEIN 2"/>
    <property type="match status" value="1"/>
</dbReference>
<dbReference type="CDD" id="cd16100">
    <property type="entry name" value="ARID"/>
    <property type="match status" value="1"/>
</dbReference>
<dbReference type="Pfam" id="PF09441">
    <property type="entry name" value="Abp2"/>
    <property type="match status" value="1"/>
</dbReference>
<dbReference type="PANTHER" id="PTHR42048:SF1">
    <property type="entry name" value="ARS-BINDING PROTEIN 2"/>
    <property type="match status" value="1"/>
</dbReference>
<feature type="compositionally biased region" description="Polar residues" evidence="1">
    <location>
        <begin position="346"/>
        <end position="358"/>
    </location>
</feature>
<feature type="compositionally biased region" description="Low complexity" evidence="1">
    <location>
        <begin position="709"/>
        <end position="719"/>
    </location>
</feature>
<feature type="compositionally biased region" description="Low complexity" evidence="1">
    <location>
        <begin position="309"/>
        <end position="322"/>
    </location>
</feature>
<organism evidence="2 3">
    <name type="scientific">Geranomyces variabilis</name>
    <dbReference type="NCBI Taxonomy" id="109894"/>
    <lineage>
        <taxon>Eukaryota</taxon>
        <taxon>Fungi</taxon>
        <taxon>Fungi incertae sedis</taxon>
        <taxon>Chytridiomycota</taxon>
        <taxon>Chytridiomycota incertae sedis</taxon>
        <taxon>Chytridiomycetes</taxon>
        <taxon>Spizellomycetales</taxon>
        <taxon>Powellomycetaceae</taxon>
        <taxon>Geranomyces</taxon>
    </lineage>
</organism>